<accession>A0A0A0B5L5</accession>
<sequence>MSLFLIVLAVALLVWWVARLVAVVREDGYGLRPPPRSHEHDHPVRA</sequence>
<proteinExistence type="predicted"/>
<comment type="caution">
    <text evidence="1">The sequence shown here is derived from an EMBL/GenBank/DDBJ whole genome shotgun (WGS) entry which is preliminary data.</text>
</comment>
<protein>
    <submittedName>
        <fullName evidence="1">Uncharacterized protein</fullName>
    </submittedName>
</protein>
<dbReference type="EMBL" id="AXNT01000191">
    <property type="protein sequence ID" value="KGM00571.1"/>
    <property type="molecule type" value="Genomic_DNA"/>
</dbReference>
<dbReference type="Proteomes" id="UP000029833">
    <property type="component" value="Unassembled WGS sequence"/>
</dbReference>
<gene>
    <name evidence="1" type="ORF">Q760_07600</name>
</gene>
<keyword evidence="2" id="KW-1185">Reference proteome</keyword>
<evidence type="ECO:0000313" key="1">
    <source>
        <dbReference type="EMBL" id="KGM00571.1"/>
    </source>
</evidence>
<dbReference type="RefSeq" id="WP_169744060.1">
    <property type="nucleotide sequence ID" value="NZ_AXNT01000191.1"/>
</dbReference>
<dbReference type="AlphaFoldDB" id="A0A0A0B5L5"/>
<evidence type="ECO:0000313" key="2">
    <source>
        <dbReference type="Proteomes" id="UP000029833"/>
    </source>
</evidence>
<organism evidence="1 2">
    <name type="scientific">Cellulomonas cellasea DSM 20118</name>
    <dbReference type="NCBI Taxonomy" id="1408250"/>
    <lineage>
        <taxon>Bacteria</taxon>
        <taxon>Bacillati</taxon>
        <taxon>Actinomycetota</taxon>
        <taxon>Actinomycetes</taxon>
        <taxon>Micrococcales</taxon>
        <taxon>Cellulomonadaceae</taxon>
        <taxon>Cellulomonas</taxon>
    </lineage>
</organism>
<dbReference type="STRING" id="1408250.Q760_07600"/>
<reference evidence="1 2" key="1">
    <citation type="submission" date="2013-10" db="EMBL/GenBank/DDBJ databases">
        <authorList>
            <person name="Wang G."/>
            <person name="Zhuang W."/>
        </authorList>
    </citation>
    <scope>NUCLEOTIDE SEQUENCE [LARGE SCALE GENOMIC DNA]</scope>
    <source>
        <strain evidence="1 2">DSM 20118</strain>
    </source>
</reference>
<name>A0A0A0B5L5_9CELL</name>